<dbReference type="EMBL" id="DPXL01000030">
    <property type="protein sequence ID" value="HCM30597.1"/>
    <property type="molecule type" value="Genomic_DNA"/>
</dbReference>
<accession>A0A3D3FZ26</accession>
<dbReference type="CDD" id="cd04730">
    <property type="entry name" value="NPD_like"/>
    <property type="match status" value="1"/>
</dbReference>
<evidence type="ECO:0000256" key="4">
    <source>
        <dbReference type="ARBA" id="ARBA00022630"/>
    </source>
</evidence>
<evidence type="ECO:0000256" key="5">
    <source>
        <dbReference type="ARBA" id="ARBA00022643"/>
    </source>
</evidence>
<evidence type="ECO:0000313" key="13">
    <source>
        <dbReference type="Proteomes" id="UP000262257"/>
    </source>
</evidence>
<organism evidence="12 13">
    <name type="scientific">Acinetobacter radioresistens</name>
    <dbReference type="NCBI Taxonomy" id="40216"/>
    <lineage>
        <taxon>Bacteria</taxon>
        <taxon>Pseudomonadati</taxon>
        <taxon>Pseudomonadota</taxon>
        <taxon>Gammaproteobacteria</taxon>
        <taxon>Moraxellales</taxon>
        <taxon>Moraxellaceae</taxon>
        <taxon>Acinetobacter</taxon>
    </lineage>
</organism>
<comment type="caution">
    <text evidence="12">The sequence shown here is derived from an EMBL/GenBank/DDBJ whole genome shotgun (WGS) entry which is preliminary data.</text>
</comment>
<evidence type="ECO:0000256" key="6">
    <source>
        <dbReference type="ARBA" id="ARBA00022741"/>
    </source>
</evidence>
<dbReference type="GO" id="GO:0000166">
    <property type="term" value="F:nucleotide binding"/>
    <property type="evidence" value="ECO:0007669"/>
    <property type="project" value="UniProtKB-KW"/>
</dbReference>
<dbReference type="InterPro" id="IPR004136">
    <property type="entry name" value="NMO"/>
</dbReference>
<dbReference type="Proteomes" id="UP000262257">
    <property type="component" value="Unassembled WGS sequence"/>
</dbReference>
<evidence type="ECO:0000256" key="11">
    <source>
        <dbReference type="ARBA" id="ARBA00067136"/>
    </source>
</evidence>
<dbReference type="InterPro" id="IPR013785">
    <property type="entry name" value="Aldolase_TIM"/>
</dbReference>
<evidence type="ECO:0000256" key="8">
    <source>
        <dbReference type="ARBA" id="ARBA00023033"/>
    </source>
</evidence>
<evidence type="ECO:0000313" key="12">
    <source>
        <dbReference type="EMBL" id="HCM30597.1"/>
    </source>
</evidence>
<dbReference type="Gene3D" id="3.20.20.70">
    <property type="entry name" value="Aldolase class I"/>
    <property type="match status" value="1"/>
</dbReference>
<protein>
    <recommendedName>
        <fullName evidence="11">Nitronate monooxygenase</fullName>
    </recommendedName>
    <alternativeName>
        <fullName evidence="9">Propionate 3-nitronate monooxygenase</fullName>
    </alternativeName>
</protein>
<dbReference type="SUPFAM" id="SSF51412">
    <property type="entry name" value="Inosine monophosphate dehydrogenase (IMPDH)"/>
    <property type="match status" value="1"/>
</dbReference>
<sequence>MNLIERLSLKHSIFLAPMAGVSTPELAAEVSNAGALGSLGLGANTVEQAREQILKTQQLTRQPFQLNFFCHRSKILDQDIAQEWIEYLEPHFRKFDASAPNELKNIYPSFKDSDDYLNLVLETCPAAVSFHFGIPHPHQIEALKKAKILTMVSATNLAEAKAIAEAGIDVIIAQGVEAGGHRGCFNPHRDSAIKTTDLVRLILQYLDLPVVAAGGIMNGRQAQQCLALGAQAVQLGTAFVQCPSSNANAAYREALFNRPLTQITSTISGRPARGLINAWHTEVDLVQRPSLPAYPYVYDIAKQLHQIASKQGHYEYGAFWAGSNVAQIRQLNAVDLINLLNLEINQATHSNSD</sequence>
<keyword evidence="5" id="KW-0288">FMN</keyword>
<name>A0A3D3FZ26_ACIRA</name>
<evidence type="ECO:0000256" key="10">
    <source>
        <dbReference type="ARBA" id="ARBA00049401"/>
    </source>
</evidence>
<keyword evidence="4" id="KW-0285">Flavoprotein</keyword>
<evidence type="ECO:0000256" key="1">
    <source>
        <dbReference type="ARBA" id="ARBA00001917"/>
    </source>
</evidence>
<dbReference type="GO" id="GO:0009636">
    <property type="term" value="P:response to toxic substance"/>
    <property type="evidence" value="ECO:0007669"/>
    <property type="project" value="UniProtKB-KW"/>
</dbReference>
<evidence type="ECO:0000256" key="3">
    <source>
        <dbReference type="ARBA" id="ARBA00022575"/>
    </source>
</evidence>
<keyword evidence="6" id="KW-0547">Nucleotide-binding</keyword>
<comment type="cofactor">
    <cofactor evidence="1">
        <name>FMN</name>
        <dbReference type="ChEBI" id="CHEBI:58210"/>
    </cofactor>
</comment>
<dbReference type="PANTHER" id="PTHR42747">
    <property type="entry name" value="NITRONATE MONOOXYGENASE-RELATED"/>
    <property type="match status" value="1"/>
</dbReference>
<evidence type="ECO:0000256" key="2">
    <source>
        <dbReference type="ARBA" id="ARBA00009881"/>
    </source>
</evidence>
<dbReference type="Pfam" id="PF03060">
    <property type="entry name" value="NMO"/>
    <property type="match status" value="1"/>
</dbReference>
<comment type="catalytic activity">
    <reaction evidence="10">
        <text>3 propionate 3-nitronate + 3 O2 + H2O = 3 3-oxopropanoate + 2 nitrate + nitrite + H2O2 + 3 H(+)</text>
        <dbReference type="Rhea" id="RHEA:57332"/>
        <dbReference type="ChEBI" id="CHEBI:15377"/>
        <dbReference type="ChEBI" id="CHEBI:15378"/>
        <dbReference type="ChEBI" id="CHEBI:15379"/>
        <dbReference type="ChEBI" id="CHEBI:16240"/>
        <dbReference type="ChEBI" id="CHEBI:16301"/>
        <dbReference type="ChEBI" id="CHEBI:17632"/>
        <dbReference type="ChEBI" id="CHEBI:33190"/>
        <dbReference type="ChEBI" id="CHEBI:136067"/>
    </reaction>
</comment>
<dbReference type="GO" id="GO:0018580">
    <property type="term" value="F:nitronate monooxygenase activity"/>
    <property type="evidence" value="ECO:0007669"/>
    <property type="project" value="InterPro"/>
</dbReference>
<keyword evidence="7" id="KW-0560">Oxidoreductase</keyword>
<keyword evidence="3" id="KW-0216">Detoxification</keyword>
<reference evidence="12 13" key="1">
    <citation type="journal article" date="2018" name="Nat. Biotechnol.">
        <title>A standardized bacterial taxonomy based on genome phylogeny substantially revises the tree of life.</title>
        <authorList>
            <person name="Parks D.H."/>
            <person name="Chuvochina M."/>
            <person name="Waite D.W."/>
            <person name="Rinke C."/>
            <person name="Skarshewski A."/>
            <person name="Chaumeil P.A."/>
            <person name="Hugenholtz P."/>
        </authorList>
    </citation>
    <scope>NUCLEOTIDE SEQUENCE [LARGE SCALE GENOMIC DNA]</scope>
    <source>
        <strain evidence="12">UBA10045</strain>
    </source>
</reference>
<evidence type="ECO:0000256" key="7">
    <source>
        <dbReference type="ARBA" id="ARBA00023002"/>
    </source>
</evidence>
<dbReference type="FunFam" id="3.20.20.70:FF:000154">
    <property type="entry name" value="Probable nitronate monooxygenase"/>
    <property type="match status" value="1"/>
</dbReference>
<dbReference type="AlphaFoldDB" id="A0A3D3FZ26"/>
<comment type="similarity">
    <text evidence="2">Belongs to the nitronate monooxygenase family. NMO class I subfamily.</text>
</comment>
<gene>
    <name evidence="12" type="ORF">DIC32_02150</name>
</gene>
<evidence type="ECO:0000256" key="9">
    <source>
        <dbReference type="ARBA" id="ARBA00031155"/>
    </source>
</evidence>
<dbReference type="PANTHER" id="PTHR42747:SF3">
    <property type="entry name" value="NITRONATE MONOOXYGENASE-RELATED"/>
    <property type="match status" value="1"/>
</dbReference>
<keyword evidence="8 12" id="KW-0503">Monooxygenase</keyword>
<proteinExistence type="inferred from homology"/>